<dbReference type="AlphaFoldDB" id="A0ABD0KP46"/>
<dbReference type="Proteomes" id="UP001519460">
    <property type="component" value="Unassembled WGS sequence"/>
</dbReference>
<name>A0ABD0KP46_9CAEN</name>
<keyword evidence="2" id="KW-1185">Reference proteome</keyword>
<evidence type="ECO:0000313" key="1">
    <source>
        <dbReference type="EMBL" id="KAK7488972.1"/>
    </source>
</evidence>
<feature type="non-terminal residue" evidence="1">
    <location>
        <position position="1"/>
    </location>
</feature>
<dbReference type="EMBL" id="JACVVK020000144">
    <property type="protein sequence ID" value="KAK7488972.1"/>
    <property type="molecule type" value="Genomic_DNA"/>
</dbReference>
<organism evidence="1 2">
    <name type="scientific">Batillaria attramentaria</name>
    <dbReference type="NCBI Taxonomy" id="370345"/>
    <lineage>
        <taxon>Eukaryota</taxon>
        <taxon>Metazoa</taxon>
        <taxon>Spiralia</taxon>
        <taxon>Lophotrochozoa</taxon>
        <taxon>Mollusca</taxon>
        <taxon>Gastropoda</taxon>
        <taxon>Caenogastropoda</taxon>
        <taxon>Sorbeoconcha</taxon>
        <taxon>Cerithioidea</taxon>
        <taxon>Batillariidae</taxon>
        <taxon>Batillaria</taxon>
    </lineage>
</organism>
<dbReference type="PANTHER" id="PTHR35245">
    <property type="match status" value="1"/>
</dbReference>
<reference evidence="1 2" key="1">
    <citation type="journal article" date="2023" name="Sci. Data">
        <title>Genome assembly of the Korean intertidal mud-creeper Batillaria attramentaria.</title>
        <authorList>
            <person name="Patra A.K."/>
            <person name="Ho P.T."/>
            <person name="Jun S."/>
            <person name="Lee S.J."/>
            <person name="Kim Y."/>
            <person name="Won Y.J."/>
        </authorList>
    </citation>
    <scope>NUCLEOTIDE SEQUENCE [LARGE SCALE GENOMIC DNA]</scope>
    <source>
        <strain evidence="1">Wonlab-2016</strain>
    </source>
</reference>
<protein>
    <submittedName>
        <fullName evidence="1">Uncharacterized protein</fullName>
    </submittedName>
</protein>
<proteinExistence type="predicted"/>
<comment type="caution">
    <text evidence="1">The sequence shown here is derived from an EMBL/GenBank/DDBJ whole genome shotgun (WGS) entry which is preliminary data.</text>
</comment>
<dbReference type="PANTHER" id="PTHR35245:SF1">
    <property type="match status" value="1"/>
</dbReference>
<accession>A0ABD0KP46</accession>
<gene>
    <name evidence="1" type="ORF">BaRGS_00019776</name>
</gene>
<evidence type="ECO:0000313" key="2">
    <source>
        <dbReference type="Proteomes" id="UP001519460"/>
    </source>
</evidence>
<sequence>LLDSFKTCMDGNTAACTDRSKIQRFVDTEFATTVPVTSSQNCMAAADECFSSLNFVLMVGADVCGAHSFYQDCMLRALQPTDDGCDELLIMAYRQFASDVIDQVYAQYSCFFAVADEFQLDPCSEQIAACSTSAKQALTAFAASSYETSCRELDSFKNCMNTDTPACADRDRINSFNDNNNANRQTNYNAIRQTNYNAIRQANYNAIRQANYNAIRQANYNAIRQANYNAIRQANYNAIRQANYNAIRQANYNAIRQANYNAIRQANYNNASKR</sequence>